<dbReference type="GeneID" id="29062000"/>
<reference evidence="1 2" key="1">
    <citation type="submission" date="2016-06" db="EMBL/GenBank/DDBJ databases">
        <authorList>
            <person name="Kjaerup R.B."/>
            <person name="Dalgaard T.S."/>
            <person name="Juul-Madsen H.R."/>
        </authorList>
    </citation>
    <scope>NUCLEOTIDE SEQUENCE [LARGE SCALE GENOMIC DNA]</scope>
</reference>
<dbReference type="EMBL" id="KX397369">
    <property type="protein sequence ID" value="ANZ49508.1"/>
    <property type="molecule type" value="Genomic_DNA"/>
</dbReference>
<proteinExistence type="predicted"/>
<evidence type="ECO:0000313" key="2">
    <source>
        <dbReference type="Proteomes" id="UP000202923"/>
    </source>
</evidence>
<name>A0A1B2IE20_9CAUD</name>
<accession>A0A1B2IE20</accession>
<dbReference type="RefSeq" id="YP_009278761.1">
    <property type="nucleotide sequence ID" value="NC_031010.1"/>
</dbReference>
<gene>
    <name evidence="1" type="ORF">KWAN_156</name>
</gene>
<protein>
    <submittedName>
        <fullName evidence="1">Uncharacterized protein</fullName>
    </submittedName>
</protein>
<sequence length="112" mass="12937">MLGWFRRYKQLKEEHAELTETTEFQAQLIDVLREQVKAATGLSDTQRDTINLLRKNRDMNERTLDLVLTILATAVYDRRDPLDAIGRVFRAMTPKTCARVAKLIITGRSNKC</sequence>
<dbReference type="KEGG" id="vg:29062000"/>
<organism evidence="1 2">
    <name type="scientific">Erwinia phage vB_EamM_Kwan</name>
    <dbReference type="NCBI Taxonomy" id="1883374"/>
    <lineage>
        <taxon>Viruses</taxon>
        <taxon>Duplodnaviria</taxon>
        <taxon>Heunggongvirae</taxon>
        <taxon>Uroviricota</taxon>
        <taxon>Caudoviricetes</taxon>
        <taxon>Chimalliviridae</taxon>
        <taxon>Wellingtonvirus</taxon>
        <taxon>Wellingtonvirus wellington</taxon>
    </lineage>
</organism>
<dbReference type="Proteomes" id="UP000202923">
    <property type="component" value="Genome"/>
</dbReference>
<evidence type="ECO:0000313" key="1">
    <source>
        <dbReference type="EMBL" id="ANZ49508.1"/>
    </source>
</evidence>